<sequence length="230" mass="25958">MTIHKCRTADAAAMAVSCSRRLSSSPITAAHVVIFLPLQLEGVALTRNCTFWVVREKNESEQDFKKAWDDFRAANFDEEKEEALEKTLSLFCKIARRNSNPAELALTLVDVRVFGFVVARALVTDIKRLRKASPDGQLQPNDILNFFIDGQKVYASIYKPDKKIPCRPPFSASTISQFWWLLVQSSMYVLQLFSFSSHFVSIVSSGHSIKAFAFISYTYDPGIMLVMLEA</sequence>
<name>A0ABP0X902_9BRYO</name>
<evidence type="ECO:0000313" key="2">
    <source>
        <dbReference type="Proteomes" id="UP001497444"/>
    </source>
</evidence>
<gene>
    <name evidence="1" type="ORF">CSSPJE1EN1_LOCUS19553</name>
</gene>
<keyword evidence="2" id="KW-1185">Reference proteome</keyword>
<protein>
    <submittedName>
        <fullName evidence="1">Uncharacterized protein</fullName>
    </submittedName>
</protein>
<proteinExistence type="predicted"/>
<organism evidence="1 2">
    <name type="scientific">Sphagnum jensenii</name>
    <dbReference type="NCBI Taxonomy" id="128206"/>
    <lineage>
        <taxon>Eukaryota</taxon>
        <taxon>Viridiplantae</taxon>
        <taxon>Streptophyta</taxon>
        <taxon>Embryophyta</taxon>
        <taxon>Bryophyta</taxon>
        <taxon>Sphagnophytina</taxon>
        <taxon>Sphagnopsida</taxon>
        <taxon>Sphagnales</taxon>
        <taxon>Sphagnaceae</taxon>
        <taxon>Sphagnum</taxon>
    </lineage>
</organism>
<reference evidence="1" key="1">
    <citation type="submission" date="2024-02" db="EMBL/GenBank/DDBJ databases">
        <authorList>
            <consortium name="ELIXIR-Norway"/>
            <consortium name="Elixir Norway"/>
        </authorList>
    </citation>
    <scope>NUCLEOTIDE SEQUENCE</scope>
</reference>
<accession>A0ABP0X902</accession>
<dbReference type="EMBL" id="OZ020100">
    <property type="protein sequence ID" value="CAK9274075.1"/>
    <property type="molecule type" value="Genomic_DNA"/>
</dbReference>
<evidence type="ECO:0000313" key="1">
    <source>
        <dbReference type="EMBL" id="CAK9274075.1"/>
    </source>
</evidence>
<dbReference type="Proteomes" id="UP001497444">
    <property type="component" value="Chromosome 5"/>
</dbReference>